<organism evidence="1">
    <name type="scientific">candidate division WOR-3 bacterium</name>
    <dbReference type="NCBI Taxonomy" id="2052148"/>
    <lineage>
        <taxon>Bacteria</taxon>
        <taxon>Bacteria division WOR-3</taxon>
    </lineage>
</organism>
<gene>
    <name evidence="1" type="ORF">ENP86_10160</name>
</gene>
<dbReference type="EMBL" id="DSKY01000022">
    <property type="protein sequence ID" value="HDY59890.1"/>
    <property type="molecule type" value="Genomic_DNA"/>
</dbReference>
<protein>
    <recommendedName>
        <fullName evidence="2">Nucleotidyl transferase AbiEii/AbiGii toxin family protein</fullName>
    </recommendedName>
</protein>
<evidence type="ECO:0000313" key="1">
    <source>
        <dbReference type="EMBL" id="HDY59890.1"/>
    </source>
</evidence>
<accession>A0A7V0Z788</accession>
<reference evidence="1" key="1">
    <citation type="journal article" date="2020" name="mSystems">
        <title>Genome- and Community-Level Interaction Insights into Carbon Utilization and Element Cycling Functions of Hydrothermarchaeota in Hydrothermal Sediment.</title>
        <authorList>
            <person name="Zhou Z."/>
            <person name="Liu Y."/>
            <person name="Xu W."/>
            <person name="Pan J."/>
            <person name="Luo Z.H."/>
            <person name="Li M."/>
        </authorList>
    </citation>
    <scope>NUCLEOTIDE SEQUENCE [LARGE SCALE GENOMIC DNA]</scope>
    <source>
        <strain evidence="1">SpSt-258</strain>
    </source>
</reference>
<name>A0A7V0Z788_UNCW3</name>
<sequence>MPEWLNFVDEKRRVNFVKVLAEISQLQDKKDLNFIIIGALSLLMQGYLKYTAYWDIDLLFRNAQRLKEFINHPKPQNLRIVNYDDELMISEKITSFHTAWSFTKTWFNVDYILREGVFEFYTENLSSFKPYTTIVELKDGKFPIELYLAHPWDLFVEKVLSPRVVKDIELKVDMSVDIRHIYIIYKQEHEKQDFWEHIIKKIRRINKEIEFKTKLSTILNLSEELGYGQIIIPDSVSSFLKE</sequence>
<dbReference type="AlphaFoldDB" id="A0A7V0Z788"/>
<evidence type="ECO:0008006" key="2">
    <source>
        <dbReference type="Google" id="ProtNLM"/>
    </source>
</evidence>
<proteinExistence type="predicted"/>
<comment type="caution">
    <text evidence="1">The sequence shown here is derived from an EMBL/GenBank/DDBJ whole genome shotgun (WGS) entry which is preliminary data.</text>
</comment>